<gene>
    <name evidence="3" type="ORF">ACFQKB_43525</name>
</gene>
<feature type="compositionally biased region" description="Low complexity" evidence="1">
    <location>
        <begin position="138"/>
        <end position="156"/>
    </location>
</feature>
<evidence type="ECO:0000313" key="3">
    <source>
        <dbReference type="EMBL" id="MFC6886696.1"/>
    </source>
</evidence>
<dbReference type="PANTHER" id="PTHR35585">
    <property type="entry name" value="HHE DOMAIN PROTEIN (AFU_ORTHOLOGUE AFUA_4G00730)"/>
    <property type="match status" value="1"/>
</dbReference>
<protein>
    <submittedName>
        <fullName evidence="3">Hemerythrin domain-containing protein</fullName>
    </submittedName>
</protein>
<comment type="caution">
    <text evidence="3">The sequence shown here is derived from an EMBL/GenBank/DDBJ whole genome shotgun (WGS) entry which is preliminary data.</text>
</comment>
<organism evidence="3 4">
    <name type="scientific">Actinomadura yumaensis</name>
    <dbReference type="NCBI Taxonomy" id="111807"/>
    <lineage>
        <taxon>Bacteria</taxon>
        <taxon>Bacillati</taxon>
        <taxon>Actinomycetota</taxon>
        <taxon>Actinomycetes</taxon>
        <taxon>Streptosporangiales</taxon>
        <taxon>Thermomonosporaceae</taxon>
        <taxon>Actinomadura</taxon>
    </lineage>
</organism>
<keyword evidence="4" id="KW-1185">Reference proteome</keyword>
<sequence>MTRTDHSVVDLLKAQHDEIRGLFDEVEKSTGTARAEAFDRLRHLLAVHETAEEEVVHPFARRSLDGGGKVIDARLEEENHAKKTLSELERLGTDAPEFAPLFGRFHRDVEEHAEREEREEFPKIAENASAEQLRGMAAAVKAAEATAPTHPHPGTESAARNLAVGPLASVVDRARDAIRKSRG</sequence>
<feature type="domain" description="Hemerythrin-like" evidence="2">
    <location>
        <begin position="8"/>
        <end position="124"/>
    </location>
</feature>
<dbReference type="RefSeq" id="WP_160821479.1">
    <property type="nucleotide sequence ID" value="NZ_JBHSXE010000001.1"/>
</dbReference>
<accession>A0ABW2CY47</accession>
<evidence type="ECO:0000259" key="2">
    <source>
        <dbReference type="Pfam" id="PF01814"/>
    </source>
</evidence>
<name>A0ABW2CY47_9ACTN</name>
<dbReference type="InterPro" id="IPR012312">
    <property type="entry name" value="Hemerythrin-like"/>
</dbReference>
<dbReference type="PANTHER" id="PTHR35585:SF1">
    <property type="entry name" value="HHE DOMAIN PROTEIN (AFU_ORTHOLOGUE AFUA_4G00730)"/>
    <property type="match status" value="1"/>
</dbReference>
<proteinExistence type="predicted"/>
<evidence type="ECO:0000256" key="1">
    <source>
        <dbReference type="SAM" id="MobiDB-lite"/>
    </source>
</evidence>
<dbReference type="EMBL" id="JBHSXS010000058">
    <property type="protein sequence ID" value="MFC6886696.1"/>
    <property type="molecule type" value="Genomic_DNA"/>
</dbReference>
<evidence type="ECO:0000313" key="4">
    <source>
        <dbReference type="Proteomes" id="UP001596380"/>
    </source>
</evidence>
<reference evidence="4" key="1">
    <citation type="journal article" date="2019" name="Int. J. Syst. Evol. Microbiol.">
        <title>The Global Catalogue of Microorganisms (GCM) 10K type strain sequencing project: providing services to taxonomists for standard genome sequencing and annotation.</title>
        <authorList>
            <consortium name="The Broad Institute Genomics Platform"/>
            <consortium name="The Broad Institute Genome Sequencing Center for Infectious Disease"/>
            <person name="Wu L."/>
            <person name="Ma J."/>
        </authorList>
    </citation>
    <scope>NUCLEOTIDE SEQUENCE [LARGE SCALE GENOMIC DNA]</scope>
    <source>
        <strain evidence="4">JCM 3369</strain>
    </source>
</reference>
<feature type="region of interest" description="Disordered" evidence="1">
    <location>
        <begin position="138"/>
        <end position="162"/>
    </location>
</feature>
<dbReference type="Proteomes" id="UP001596380">
    <property type="component" value="Unassembled WGS sequence"/>
</dbReference>
<dbReference type="Gene3D" id="1.20.120.520">
    <property type="entry name" value="nmb1532 protein domain like"/>
    <property type="match status" value="1"/>
</dbReference>
<dbReference type="Pfam" id="PF01814">
    <property type="entry name" value="Hemerythrin"/>
    <property type="match status" value="1"/>
</dbReference>